<dbReference type="RefSeq" id="WP_221251712.1">
    <property type="nucleotide sequence ID" value="NZ_AP024355.1"/>
</dbReference>
<gene>
    <name evidence="2" type="ORF">DESUT3_13510</name>
</gene>
<dbReference type="PANTHER" id="PTHR14859">
    <property type="entry name" value="CALCOFLUOR WHITE HYPERSENSITIVE PROTEIN PRECURSOR"/>
    <property type="match status" value="1"/>
</dbReference>
<evidence type="ECO:0000313" key="3">
    <source>
        <dbReference type="Proteomes" id="UP001319827"/>
    </source>
</evidence>
<evidence type="ECO:0000259" key="1">
    <source>
        <dbReference type="Pfam" id="PF03372"/>
    </source>
</evidence>
<reference evidence="2 3" key="2">
    <citation type="journal article" date="2021" name="Int. J. Syst. Evol. Microbiol.">
        <title>Isolation and Polyphasic Characterization of Desulfuromonas versatilis sp. Nov., an Electrogenic Bacteria Capable of Versatile Metabolism Isolated from a Graphene Oxide-Reducing Enrichment Culture.</title>
        <authorList>
            <person name="Xie L."/>
            <person name="Yoshida N."/>
            <person name="Ishii S."/>
            <person name="Meng L."/>
        </authorList>
    </citation>
    <scope>NUCLEOTIDE SEQUENCE [LARGE SCALE GENOMIC DNA]</scope>
    <source>
        <strain evidence="2 3">NIT-T3</strain>
    </source>
</reference>
<protein>
    <recommendedName>
        <fullName evidence="1">Endonuclease/exonuclease/phosphatase domain-containing protein</fullName>
    </recommendedName>
</protein>
<name>A0ABM8HTD4_9BACT</name>
<dbReference type="InterPro" id="IPR005135">
    <property type="entry name" value="Endo/exonuclease/phosphatase"/>
</dbReference>
<keyword evidence="3" id="KW-1185">Reference proteome</keyword>
<dbReference type="InterPro" id="IPR051916">
    <property type="entry name" value="GPI-anchor_lipid_remodeler"/>
</dbReference>
<sequence length="241" mass="27022">MSEPGLLQLVSWNVHAWRGSDGREDLERSARVIQGLQADILGLQEVVNHQDDLAGAGELGRLAQRVGMELITGPTLVRSHGEYGNALLSRFPVQAVRHIDLSFPHREPRGALDIDLDIRGHRLRVVVTHLGLRPVERRFQVRRLIRALDVHPAETLAVMGDLNEWFIFGRPLRWLHRHFGRFQPSPATFPAVFPVFSLDRIFIDPPHALQQLRAIRTPATRKASDHLPLQALVRLGGPGGG</sequence>
<dbReference type="Pfam" id="PF03372">
    <property type="entry name" value="Exo_endo_phos"/>
    <property type="match status" value="1"/>
</dbReference>
<dbReference type="InterPro" id="IPR036691">
    <property type="entry name" value="Endo/exonu/phosph_ase_sf"/>
</dbReference>
<proteinExistence type="predicted"/>
<dbReference type="Gene3D" id="3.60.10.10">
    <property type="entry name" value="Endonuclease/exonuclease/phosphatase"/>
    <property type="match status" value="1"/>
</dbReference>
<dbReference type="PANTHER" id="PTHR14859:SF15">
    <property type="entry name" value="ENDONUCLEASE_EXONUCLEASE_PHOSPHATASE DOMAIN-CONTAINING PROTEIN"/>
    <property type="match status" value="1"/>
</dbReference>
<dbReference type="EMBL" id="AP024355">
    <property type="protein sequence ID" value="BCR04282.1"/>
    <property type="molecule type" value="Genomic_DNA"/>
</dbReference>
<dbReference type="SUPFAM" id="SSF56219">
    <property type="entry name" value="DNase I-like"/>
    <property type="match status" value="1"/>
</dbReference>
<accession>A0ABM8HTD4</accession>
<dbReference type="Proteomes" id="UP001319827">
    <property type="component" value="Chromosome"/>
</dbReference>
<evidence type="ECO:0000313" key="2">
    <source>
        <dbReference type="EMBL" id="BCR04282.1"/>
    </source>
</evidence>
<feature type="domain" description="Endonuclease/exonuclease/phosphatase" evidence="1">
    <location>
        <begin position="11"/>
        <end position="226"/>
    </location>
</feature>
<organism evidence="2 3">
    <name type="scientific">Desulfuromonas versatilis</name>
    <dbReference type="NCBI Taxonomy" id="2802975"/>
    <lineage>
        <taxon>Bacteria</taxon>
        <taxon>Pseudomonadati</taxon>
        <taxon>Thermodesulfobacteriota</taxon>
        <taxon>Desulfuromonadia</taxon>
        <taxon>Desulfuromonadales</taxon>
        <taxon>Desulfuromonadaceae</taxon>
        <taxon>Desulfuromonas</taxon>
    </lineage>
</organism>
<reference evidence="2 3" key="1">
    <citation type="journal article" date="2016" name="C (Basel)">
        <title>Selective Growth of and Electricity Production by Marine Exoelectrogenic Bacteria in Self-Aggregated Hydrogel of Microbially Reduced Graphene Oxide.</title>
        <authorList>
            <person name="Yoshida N."/>
            <person name="Goto Y."/>
            <person name="Miyata Y."/>
        </authorList>
    </citation>
    <scope>NUCLEOTIDE SEQUENCE [LARGE SCALE GENOMIC DNA]</scope>
    <source>
        <strain evidence="2 3">NIT-T3</strain>
    </source>
</reference>